<evidence type="ECO:0000256" key="3">
    <source>
        <dbReference type="ARBA" id="ARBA00022729"/>
    </source>
</evidence>
<dbReference type="SUPFAM" id="SSF49401">
    <property type="entry name" value="Bacterial adhesins"/>
    <property type="match status" value="1"/>
</dbReference>
<accession>A0A423HEI9</accession>
<comment type="subcellular location">
    <subcellularLocation>
        <location evidence="1">Fimbrium</location>
    </subcellularLocation>
</comment>
<dbReference type="Proteomes" id="UP000284002">
    <property type="component" value="Unassembled WGS sequence"/>
</dbReference>
<dbReference type="GO" id="GO:0043709">
    <property type="term" value="P:cell adhesion involved in single-species biofilm formation"/>
    <property type="evidence" value="ECO:0007669"/>
    <property type="project" value="TreeGrafter"/>
</dbReference>
<dbReference type="EMBL" id="MOBM01000043">
    <property type="protein sequence ID" value="RON11633.1"/>
    <property type="molecule type" value="Genomic_DNA"/>
</dbReference>
<comment type="similarity">
    <text evidence="2">Belongs to the fimbrial protein family.</text>
</comment>
<gene>
    <name evidence="7" type="ORF">BK662_32040</name>
</gene>
<dbReference type="GO" id="GO:0009289">
    <property type="term" value="C:pilus"/>
    <property type="evidence" value="ECO:0007669"/>
    <property type="project" value="UniProtKB-SubCell"/>
</dbReference>
<comment type="caution">
    <text evidence="7">The sequence shown here is derived from an EMBL/GenBank/DDBJ whole genome shotgun (WGS) entry which is preliminary data.</text>
</comment>
<dbReference type="InterPro" id="IPR036937">
    <property type="entry name" value="Adhesion_dom_fimbrial_sf"/>
</dbReference>
<proteinExistence type="inferred from homology"/>
<dbReference type="Gene3D" id="2.60.40.1090">
    <property type="entry name" value="Fimbrial-type adhesion domain"/>
    <property type="match status" value="1"/>
</dbReference>
<evidence type="ECO:0000256" key="5">
    <source>
        <dbReference type="SAM" id="SignalP"/>
    </source>
</evidence>
<feature type="domain" description="Fimbrial-type adhesion" evidence="6">
    <location>
        <begin position="28"/>
        <end position="184"/>
    </location>
</feature>
<dbReference type="InterPro" id="IPR000259">
    <property type="entry name" value="Adhesion_dom_fimbrial"/>
</dbReference>
<dbReference type="PANTHER" id="PTHR33420:SF3">
    <property type="entry name" value="FIMBRIAL SUBUNIT ELFA"/>
    <property type="match status" value="1"/>
</dbReference>
<dbReference type="Pfam" id="PF00419">
    <property type="entry name" value="Fimbrial"/>
    <property type="match status" value="1"/>
</dbReference>
<name>A0A423HEI9_9PSED</name>
<evidence type="ECO:0000256" key="1">
    <source>
        <dbReference type="ARBA" id="ARBA00004561"/>
    </source>
</evidence>
<dbReference type="PANTHER" id="PTHR33420">
    <property type="entry name" value="FIMBRIAL SUBUNIT ELFA-RELATED"/>
    <property type="match status" value="1"/>
</dbReference>
<dbReference type="AlphaFoldDB" id="A0A423HEI9"/>
<keyword evidence="4" id="KW-0281">Fimbrium</keyword>
<dbReference type="InterPro" id="IPR050263">
    <property type="entry name" value="Bact_Fimbrial_Adh_Pro"/>
</dbReference>
<evidence type="ECO:0000259" key="6">
    <source>
        <dbReference type="Pfam" id="PF00419"/>
    </source>
</evidence>
<reference evidence="7 8" key="1">
    <citation type="submission" date="2016-10" db="EMBL/GenBank/DDBJ databases">
        <title>Comparative genome analysis of multiple Pseudomonas spp. focuses on biocontrol and plant growth promoting traits.</title>
        <authorList>
            <person name="Tao X.-Y."/>
            <person name="Taylor C.G."/>
        </authorList>
    </citation>
    <scope>NUCLEOTIDE SEQUENCE [LARGE SCALE GENOMIC DNA]</scope>
    <source>
        <strain evidence="7 8">36C6</strain>
    </source>
</reference>
<evidence type="ECO:0000313" key="8">
    <source>
        <dbReference type="Proteomes" id="UP000284002"/>
    </source>
</evidence>
<feature type="signal peptide" evidence="5">
    <location>
        <begin position="1"/>
        <end position="23"/>
    </location>
</feature>
<organism evidence="7 8">
    <name type="scientific">Pseudomonas frederiksbergensis</name>
    <dbReference type="NCBI Taxonomy" id="104087"/>
    <lineage>
        <taxon>Bacteria</taxon>
        <taxon>Pseudomonadati</taxon>
        <taxon>Pseudomonadota</taxon>
        <taxon>Gammaproteobacteria</taxon>
        <taxon>Pseudomonadales</taxon>
        <taxon>Pseudomonadaceae</taxon>
        <taxon>Pseudomonas</taxon>
    </lineage>
</organism>
<evidence type="ECO:0000256" key="4">
    <source>
        <dbReference type="ARBA" id="ARBA00023263"/>
    </source>
</evidence>
<keyword evidence="3 5" id="KW-0732">Signal</keyword>
<protein>
    <recommendedName>
        <fullName evidence="6">Fimbrial-type adhesion domain-containing protein</fullName>
    </recommendedName>
</protein>
<evidence type="ECO:0000256" key="2">
    <source>
        <dbReference type="ARBA" id="ARBA00006671"/>
    </source>
</evidence>
<sequence>MKKSLLTLPLGLTLTLAGQAAFAFTGTINFQGRIDSATCPIEVIDPVSGSVNGPVLIGFANTKQFTSIGDESAGKTFALKLTPGGGCVVPPGSTAATVTFSSVYGGVGPSDAYHGLKPLAGVAQGLGVAIKDSRGALIPNGDASRSYPISITDPSTLTFHAVYKSYLTAVTAGPAESDVNFTVNII</sequence>
<evidence type="ECO:0000313" key="7">
    <source>
        <dbReference type="EMBL" id="RON11633.1"/>
    </source>
</evidence>
<dbReference type="InterPro" id="IPR008966">
    <property type="entry name" value="Adhesion_dom_sf"/>
</dbReference>
<dbReference type="RefSeq" id="WP_123361224.1">
    <property type="nucleotide sequence ID" value="NZ_MOBM01000043.1"/>
</dbReference>
<feature type="chain" id="PRO_5019031467" description="Fimbrial-type adhesion domain-containing protein" evidence="5">
    <location>
        <begin position="24"/>
        <end position="186"/>
    </location>
</feature>